<dbReference type="eggNOG" id="COG1744">
    <property type="taxonomic scope" value="Bacteria"/>
</dbReference>
<comment type="caution">
    <text evidence="3">The sequence shown here is derived from an EMBL/GenBank/DDBJ whole genome shotgun (WGS) entry which is preliminary data.</text>
</comment>
<evidence type="ECO:0000256" key="1">
    <source>
        <dbReference type="ARBA" id="ARBA00022729"/>
    </source>
</evidence>
<dbReference type="Gene3D" id="3.40.50.2300">
    <property type="match status" value="4"/>
</dbReference>
<name>C7H9D5_FAED2</name>
<dbReference type="GO" id="GO:0005886">
    <property type="term" value="C:plasma membrane"/>
    <property type="evidence" value="ECO:0007669"/>
    <property type="project" value="InterPro"/>
</dbReference>
<dbReference type="EMBL" id="ACOP02000076">
    <property type="protein sequence ID" value="EEU95485.1"/>
    <property type="molecule type" value="Genomic_DNA"/>
</dbReference>
<evidence type="ECO:0000259" key="2">
    <source>
        <dbReference type="Pfam" id="PF02608"/>
    </source>
</evidence>
<keyword evidence="1" id="KW-0732">Signal</keyword>
<dbReference type="PANTHER" id="PTHR43208:SF1">
    <property type="entry name" value="ABC TRANSPORTER SUBSTRATE-BINDING PROTEIN"/>
    <property type="match status" value="1"/>
</dbReference>
<protein>
    <recommendedName>
        <fullName evidence="2">ABC transporter substrate-binding protein PnrA-like domain-containing protein</fullName>
    </recommendedName>
</protein>
<dbReference type="InterPro" id="IPR003760">
    <property type="entry name" value="PnrA-like"/>
</dbReference>
<dbReference type="PATRIC" id="fig|411483.3.peg.2321"/>
<dbReference type="Pfam" id="PF02608">
    <property type="entry name" value="Bmp"/>
    <property type="match status" value="1"/>
</dbReference>
<dbReference type="Proteomes" id="UP000004619">
    <property type="component" value="Unassembled WGS sequence"/>
</dbReference>
<evidence type="ECO:0000313" key="4">
    <source>
        <dbReference type="Proteomes" id="UP000004619"/>
    </source>
</evidence>
<gene>
    <name evidence="3" type="ORF">FAEPRAA2165_02934</name>
</gene>
<evidence type="ECO:0000313" key="3">
    <source>
        <dbReference type="EMBL" id="EEU95485.1"/>
    </source>
</evidence>
<organism evidence="3 4">
    <name type="scientific">Faecalibacterium duncaniae (strain DSM 17677 / JCM 31915 / A2-165)</name>
    <name type="common">Faecalibacterium prausnitzii</name>
    <dbReference type="NCBI Taxonomy" id="411483"/>
    <lineage>
        <taxon>Bacteria</taxon>
        <taxon>Bacillati</taxon>
        <taxon>Bacillota</taxon>
        <taxon>Clostridia</taxon>
        <taxon>Eubacteriales</taxon>
        <taxon>Oscillospiraceae</taxon>
        <taxon>Faecalibacterium</taxon>
    </lineage>
</organism>
<accession>C7H9D5</accession>
<reference evidence="3" key="1">
    <citation type="submission" date="2009-08" db="EMBL/GenBank/DDBJ databases">
        <authorList>
            <person name="Weinstock G."/>
            <person name="Sodergren E."/>
            <person name="Clifton S."/>
            <person name="Fulton L."/>
            <person name="Fulton B."/>
            <person name="Courtney L."/>
            <person name="Fronick C."/>
            <person name="Harrison M."/>
            <person name="Strong C."/>
            <person name="Farmer C."/>
            <person name="Delahaunty K."/>
            <person name="Markovic C."/>
            <person name="Hall O."/>
            <person name="Minx P."/>
            <person name="Tomlinson C."/>
            <person name="Mitreva M."/>
            <person name="Nelson J."/>
            <person name="Hou S."/>
            <person name="Wollam A."/>
            <person name="Pepin K.H."/>
            <person name="Johnson M."/>
            <person name="Bhonagiri V."/>
            <person name="Nash W.E."/>
            <person name="Warren W."/>
            <person name="Chinwalla A."/>
            <person name="Mardis E.R."/>
            <person name="Wilson R.K."/>
        </authorList>
    </citation>
    <scope>NUCLEOTIDE SEQUENCE [LARGE SCALE GENOMIC DNA]</scope>
    <source>
        <strain evidence="3">A2-165</strain>
    </source>
</reference>
<dbReference type="HOGENOM" id="CLU_418494_0_0_9"/>
<keyword evidence="4" id="KW-1185">Reference proteome</keyword>
<sequence length="705" mass="79156">MKMYLTNMVSYLSYLKKFCKSTPLPEKVSHKSEFHVILSLDLCRKHGGAGRERKTGAIEEGSSAMAMIEDYRSALRAGQRAYRACVARGQSPYLAVLDDILNGVNIVAQEPLGLVDIPAESIVGTKTSGRHTAFAANFMPLLEEDTEFAVKWSNLCEAHLEEGIHTPIIAYEYLNKFYVQEGNKRVSVLKYYEAVTIPGTVTRLVPARNDTLENKIYYEFLDFYKLSKINNVRFSRLGGYAKLQTLVCKAASEVWSDDDRLNFSALYTMFSQQFYALGGSALGLTPGDALLVYLSVYRYSDACQSTPSQVRENLAKLWDEIKILTEPHAVELSLEPKPGSEPLLNKLNIFSKPSQLKVVFLHEYNAKNSAWVRGHEKGIEALKKAFPDRLVITNRENVSPEVDAEQIMEEVAHDNADVVFTTSIRMRPACLKVAAQHPKTRFLNCCLNAPHPLVRTYYPRTYEANYLLGMLAGILNLTDRVGYVAANPVYGVPAAVNAFARGLRTVRPNSHILLRWACLQEPGKPLDFSDCPDIELFYACSPFEPTGSAREYGLCRRMPDGSIQPVALPVWKWEVFYIGIIRSIFEGTWDSGSSGKAINYWWGFRSDAERLDYYETLPKGTQQLLDLLEKNLAANEFPIFPAGIFAQGHIPKAPTADTYTPKELMEMDWLGECVEGSLPRYDQLDVRTLGLLEINGLSSLKETTL</sequence>
<dbReference type="STRING" id="411483.FAEPRAA2165_02934"/>
<proteinExistence type="predicted"/>
<dbReference type="AlphaFoldDB" id="C7H9D5"/>
<dbReference type="PANTHER" id="PTHR43208">
    <property type="entry name" value="ABC TRANSPORTER SUBSTRATE-BINDING PROTEIN"/>
    <property type="match status" value="1"/>
</dbReference>
<dbReference type="InterPro" id="IPR052910">
    <property type="entry name" value="ABC-Purine-Binding"/>
</dbReference>
<feature type="domain" description="ABC transporter substrate-binding protein PnrA-like" evidence="2">
    <location>
        <begin position="358"/>
        <end position="517"/>
    </location>
</feature>